<dbReference type="PANTHER" id="PTHR43861">
    <property type="entry name" value="TRANS-ACONITATE 2-METHYLTRANSFERASE-RELATED"/>
    <property type="match status" value="1"/>
</dbReference>
<protein>
    <submittedName>
        <fullName evidence="2">Methyltransferase family protein</fullName>
    </submittedName>
</protein>
<dbReference type="GO" id="GO:0032259">
    <property type="term" value="P:methylation"/>
    <property type="evidence" value="ECO:0007669"/>
    <property type="project" value="UniProtKB-KW"/>
</dbReference>
<evidence type="ECO:0000313" key="2">
    <source>
        <dbReference type="EMBL" id="RCW41796.1"/>
    </source>
</evidence>
<dbReference type="OrthoDB" id="9772751at2"/>
<dbReference type="Gene3D" id="3.40.50.150">
    <property type="entry name" value="Vaccinia Virus protein VP39"/>
    <property type="match status" value="1"/>
</dbReference>
<evidence type="ECO:0000313" key="3">
    <source>
        <dbReference type="Proteomes" id="UP000252415"/>
    </source>
</evidence>
<evidence type="ECO:0000259" key="1">
    <source>
        <dbReference type="Pfam" id="PF08241"/>
    </source>
</evidence>
<dbReference type="AlphaFoldDB" id="A0A368VR40"/>
<comment type="caution">
    <text evidence="2">The sequence shown here is derived from an EMBL/GenBank/DDBJ whole genome shotgun (WGS) entry which is preliminary data.</text>
</comment>
<name>A0A368VR40_9BACL</name>
<proteinExistence type="predicted"/>
<dbReference type="GO" id="GO:0008757">
    <property type="term" value="F:S-adenosylmethionine-dependent methyltransferase activity"/>
    <property type="evidence" value="ECO:0007669"/>
    <property type="project" value="InterPro"/>
</dbReference>
<dbReference type="PANTHER" id="PTHR43861:SF1">
    <property type="entry name" value="TRANS-ACONITATE 2-METHYLTRANSFERASE"/>
    <property type="match status" value="1"/>
</dbReference>
<dbReference type="InterPro" id="IPR013216">
    <property type="entry name" value="Methyltransf_11"/>
</dbReference>
<keyword evidence="2" id="KW-0489">Methyltransferase</keyword>
<sequence length="207" mass="24700">MFRYFKEMVVSTDKMHLSPQLYHWFVRPRWFTKKYIHDHIESHFVLDNKAVLDFGSGTGANCSICNPSHYLGIEPSAERVDLSKRLYPNHNFMIFDEKRIPTHNESVDYIIVVAVLHHISDDQIKDYLLEFERILKPGGRVIVMEPYLCNKNKFNNRFMNWYDDGDYIRNEDSYLELFQAGRFKCQVLKKFTKCFVYNEIFFSATPN</sequence>
<feature type="domain" description="Methyltransferase type 11" evidence="1">
    <location>
        <begin position="52"/>
        <end position="143"/>
    </location>
</feature>
<dbReference type="SUPFAM" id="SSF53335">
    <property type="entry name" value="S-adenosyl-L-methionine-dependent methyltransferases"/>
    <property type="match status" value="1"/>
</dbReference>
<dbReference type="Proteomes" id="UP000252415">
    <property type="component" value="Unassembled WGS sequence"/>
</dbReference>
<accession>A0A368VR40</accession>
<gene>
    <name evidence="2" type="ORF">DFP97_12179</name>
</gene>
<dbReference type="CDD" id="cd02440">
    <property type="entry name" value="AdoMet_MTases"/>
    <property type="match status" value="1"/>
</dbReference>
<dbReference type="Pfam" id="PF08241">
    <property type="entry name" value="Methyltransf_11"/>
    <property type="match status" value="1"/>
</dbReference>
<dbReference type="InterPro" id="IPR029063">
    <property type="entry name" value="SAM-dependent_MTases_sf"/>
</dbReference>
<keyword evidence="2" id="KW-0808">Transferase</keyword>
<dbReference type="EMBL" id="QPJD01000021">
    <property type="protein sequence ID" value="RCW41796.1"/>
    <property type="molecule type" value="Genomic_DNA"/>
</dbReference>
<reference evidence="2 3" key="1">
    <citation type="submission" date="2018-07" db="EMBL/GenBank/DDBJ databases">
        <title>Genomic Encyclopedia of Type Strains, Phase III (KMG-III): the genomes of soil and plant-associated and newly described type strains.</title>
        <authorList>
            <person name="Whitman W."/>
        </authorList>
    </citation>
    <scope>NUCLEOTIDE SEQUENCE [LARGE SCALE GENOMIC DNA]</scope>
    <source>
        <strain evidence="2 3">CECT 7506</strain>
    </source>
</reference>
<keyword evidence="3" id="KW-1185">Reference proteome</keyword>
<organism evidence="2 3">
    <name type="scientific">Paenibacillus prosopidis</name>
    <dbReference type="NCBI Taxonomy" id="630520"/>
    <lineage>
        <taxon>Bacteria</taxon>
        <taxon>Bacillati</taxon>
        <taxon>Bacillota</taxon>
        <taxon>Bacilli</taxon>
        <taxon>Bacillales</taxon>
        <taxon>Paenibacillaceae</taxon>
        <taxon>Paenibacillus</taxon>
    </lineage>
</organism>
<dbReference type="RefSeq" id="WP_114383631.1">
    <property type="nucleotide sequence ID" value="NZ_QPJD01000021.1"/>
</dbReference>